<dbReference type="Pfam" id="PF00651">
    <property type="entry name" value="BTB"/>
    <property type="match status" value="1"/>
</dbReference>
<dbReference type="InterPro" id="IPR011333">
    <property type="entry name" value="SKP1/BTB/POZ_sf"/>
</dbReference>
<dbReference type="OrthoDB" id="6359816at2759"/>
<feature type="domain" description="BTB" evidence="2">
    <location>
        <begin position="520"/>
        <end position="587"/>
    </location>
</feature>
<proteinExistence type="predicted"/>
<dbReference type="InterPro" id="IPR000210">
    <property type="entry name" value="BTB/POZ_dom"/>
</dbReference>
<dbReference type="AlphaFoldDB" id="A0A815L0Q7"/>
<accession>A0A815L0Q7</accession>
<feature type="region of interest" description="Disordered" evidence="1">
    <location>
        <begin position="381"/>
        <end position="406"/>
    </location>
</feature>
<dbReference type="Proteomes" id="UP000663834">
    <property type="component" value="Unassembled WGS sequence"/>
</dbReference>
<gene>
    <name evidence="3" type="ORF">KQP761_LOCUS9717</name>
</gene>
<dbReference type="PANTHER" id="PTHR24413">
    <property type="entry name" value="SPECKLE-TYPE POZ PROTEIN"/>
    <property type="match status" value="1"/>
</dbReference>
<reference evidence="3" key="1">
    <citation type="submission" date="2021-02" db="EMBL/GenBank/DDBJ databases">
        <authorList>
            <person name="Nowell W R."/>
        </authorList>
    </citation>
    <scope>NUCLEOTIDE SEQUENCE</scope>
</reference>
<organism evidence="3 4">
    <name type="scientific">Rotaria magnacalcarata</name>
    <dbReference type="NCBI Taxonomy" id="392030"/>
    <lineage>
        <taxon>Eukaryota</taxon>
        <taxon>Metazoa</taxon>
        <taxon>Spiralia</taxon>
        <taxon>Gnathifera</taxon>
        <taxon>Rotifera</taxon>
        <taxon>Eurotatoria</taxon>
        <taxon>Bdelloidea</taxon>
        <taxon>Philodinida</taxon>
        <taxon>Philodinidae</taxon>
        <taxon>Rotaria</taxon>
    </lineage>
</organism>
<dbReference type="PROSITE" id="PS50097">
    <property type="entry name" value="BTB"/>
    <property type="match status" value="1"/>
</dbReference>
<evidence type="ECO:0000313" key="3">
    <source>
        <dbReference type="EMBL" id="CAF1401103.1"/>
    </source>
</evidence>
<dbReference type="Gene3D" id="3.30.710.10">
    <property type="entry name" value="Potassium Channel Kv1.1, Chain A"/>
    <property type="match status" value="1"/>
</dbReference>
<evidence type="ECO:0000259" key="2">
    <source>
        <dbReference type="PROSITE" id="PS50097"/>
    </source>
</evidence>
<sequence>MSINDDTTVQEPLKKRPILRPRARAQERFLIINHDWFVPAQTLRRLSTNLAENELESFIFPQDEPFESEWQLFIEHQSNPSRIRMGLVLLEPHNKCLNADIKLVLTTTHGGQIVNEQFFPKHTFFLTKGEPISSFINEHISPKIFFDIEDELYENVMNGVQHGNLLNTNDCTIVVYVRFINEFEIEPKPKGYDLSKRFTATWKLTKFRRILEKINQARPPVSNSRRLLSDSFKFAHLKVTDGFTVKKWKLTVNRAQKSSTNKQSPLSLTLKSLNPTQPNYGKFEIACKNEHHILRRYIESMEDLNDSYNVEFFTFDELYSHIYHYKPNFDNNNARIASVDYLLFSIQIVQPLQVFDVLKKIKRITEPTIITLNTLGKARNKNEENKPLVTDNRSPTSQENPVTSRDTTRTIDHVLPPIRFQHKSPENPVTSRDTTRTIDHVLPPIRFQHKSPMRLRSSSSLQVLPNVKDNSIRSSHSFMNKSMPSNKQSITIPSVSSTALSDLTDNFTFLTNLFRSGLHSDITIRDQDHQWDLHKSILSARSIYFNQYFSNSKQSVLDLSDENNTLSPIIHDRMFLFLYTNQYKLEKLPRLSLFETTRLLFEASIKFGIETLTRHCLQDMCSTNNLHINNAANLLIAIDQAMHGLYEKYHSNDYVMEIKNVKQTILRFIQLHSRDVLLSSQWKFLEKHFPFLVHDVLEFVVFEKI</sequence>
<name>A0A815L0Q7_9BILA</name>
<dbReference type="SUPFAM" id="SSF54695">
    <property type="entry name" value="POZ domain"/>
    <property type="match status" value="1"/>
</dbReference>
<feature type="compositionally biased region" description="Polar residues" evidence="1">
    <location>
        <begin position="391"/>
        <end position="405"/>
    </location>
</feature>
<evidence type="ECO:0000313" key="4">
    <source>
        <dbReference type="Proteomes" id="UP000663834"/>
    </source>
</evidence>
<protein>
    <recommendedName>
        <fullName evidence="2">BTB domain-containing protein</fullName>
    </recommendedName>
</protein>
<comment type="caution">
    <text evidence="3">The sequence shown here is derived from an EMBL/GenBank/DDBJ whole genome shotgun (WGS) entry which is preliminary data.</text>
</comment>
<evidence type="ECO:0000256" key="1">
    <source>
        <dbReference type="SAM" id="MobiDB-lite"/>
    </source>
</evidence>
<dbReference type="EMBL" id="CAJNOW010003972">
    <property type="protein sequence ID" value="CAF1401103.1"/>
    <property type="molecule type" value="Genomic_DNA"/>
</dbReference>